<proteinExistence type="predicted"/>
<feature type="domain" description="C2H2-type" evidence="8">
    <location>
        <begin position="555"/>
        <end position="582"/>
    </location>
</feature>
<keyword evidence="6" id="KW-0539">Nucleus</keyword>
<feature type="domain" description="C2H2-type" evidence="8">
    <location>
        <begin position="102"/>
        <end position="129"/>
    </location>
</feature>
<dbReference type="GO" id="GO:0001228">
    <property type="term" value="F:DNA-binding transcription activator activity, RNA polymerase II-specific"/>
    <property type="evidence" value="ECO:0007669"/>
    <property type="project" value="TreeGrafter"/>
</dbReference>
<dbReference type="Gene3D" id="3.30.160.60">
    <property type="entry name" value="Classic Zinc Finger"/>
    <property type="match status" value="6"/>
</dbReference>
<dbReference type="Pfam" id="PF00096">
    <property type="entry name" value="zf-C2H2"/>
    <property type="match status" value="2"/>
</dbReference>
<organism evidence="9">
    <name type="scientific">Anopheles funestus</name>
    <name type="common">African malaria mosquito</name>
    <dbReference type="NCBI Taxonomy" id="62324"/>
    <lineage>
        <taxon>Eukaryota</taxon>
        <taxon>Metazoa</taxon>
        <taxon>Ecdysozoa</taxon>
        <taxon>Arthropoda</taxon>
        <taxon>Hexapoda</taxon>
        <taxon>Insecta</taxon>
        <taxon>Pterygota</taxon>
        <taxon>Neoptera</taxon>
        <taxon>Endopterygota</taxon>
        <taxon>Diptera</taxon>
        <taxon>Nematocera</taxon>
        <taxon>Culicoidea</taxon>
        <taxon>Culicidae</taxon>
        <taxon>Anophelinae</taxon>
        <taxon>Anopheles</taxon>
    </lineage>
</organism>
<evidence type="ECO:0000256" key="7">
    <source>
        <dbReference type="PROSITE-ProRule" id="PRU00042"/>
    </source>
</evidence>
<dbReference type="VEuPathDB" id="VectorBase:AFUN2_010742"/>
<evidence type="ECO:0000256" key="4">
    <source>
        <dbReference type="ARBA" id="ARBA00022771"/>
    </source>
</evidence>
<evidence type="ECO:0000256" key="3">
    <source>
        <dbReference type="ARBA" id="ARBA00022737"/>
    </source>
</evidence>
<dbReference type="EnsemblMetazoa" id="AFUN007564-RA">
    <property type="protein sequence ID" value="AFUN007564-PA"/>
    <property type="gene ID" value="AFUN007564"/>
</dbReference>
<evidence type="ECO:0000256" key="5">
    <source>
        <dbReference type="ARBA" id="ARBA00022833"/>
    </source>
</evidence>
<feature type="domain" description="C2H2-type" evidence="8">
    <location>
        <begin position="527"/>
        <end position="554"/>
    </location>
</feature>
<evidence type="ECO:0000256" key="1">
    <source>
        <dbReference type="ARBA" id="ARBA00004123"/>
    </source>
</evidence>
<feature type="domain" description="C2H2-type" evidence="8">
    <location>
        <begin position="315"/>
        <end position="342"/>
    </location>
</feature>
<dbReference type="STRING" id="62324.A0A182RMU2"/>
<dbReference type="SUPFAM" id="SSF57667">
    <property type="entry name" value="beta-beta-alpha zinc fingers"/>
    <property type="match status" value="5"/>
</dbReference>
<accession>A0A182RMU2</accession>
<sequence length="610" mass="70932">MEPVDQTGDTPSAGVQVAPYDLVWRCERCTEIFKDYETFLKHYERYSRFKDEAMQDEIGNRLITEKMAMAVVNAIYACEFCDSLFSDKRAQLKHSAQHTYSYDCTFCGKTFFRLNGVLEHRTSCTQYKSFWAKYQYNVAAMYSCNVCTSQFDTLPELYEHRHSELHYFLRRVPGVGASHLEDLWYICEICGYFCKRLFIFQRHLKKDHSNGVVDPAGVVRMPTLTGHFLCEKCANQPRAMEPVDQTGDTPSAELQIVPYDLVWKCERCSEIFKDYKAFVEHGEQYAHFSGEAMQDEIGNSLTAEKMAMAFVVEIYACEFCDSRFVDKMALFSHEARHTSSYDCKLCGESFCMLHAVLEHRAQCLPYKNFWATSQYNVMAMYSCNVCMALFDTLPELYDHRYSDRHYFPRRLPEVQPSGSVDDLWYICETCGYFCKRSTTLTQHHTKTHAIAVPDGAGTVRMAPTDCQFLCDRCGKLFKKLGHLTTHMQFHLSIKPFACLYEGCTFRAAVPSGLRDHIRHRHTGEPPYECEECHKRFRSSAGLCAHRSLHRQDRPYTCTVCGSHFQRNDALRSHMMMHTGEQPFVCVHCGRKYRLRPSWAKHMRLKHKNQR</sequence>
<evidence type="ECO:0000256" key="6">
    <source>
        <dbReference type="ARBA" id="ARBA00023242"/>
    </source>
</evidence>
<reference evidence="9" key="1">
    <citation type="submission" date="2020-05" db="UniProtKB">
        <authorList>
            <consortium name="EnsemblMetazoa"/>
        </authorList>
    </citation>
    <scope>IDENTIFICATION</scope>
    <source>
        <strain evidence="9">FUMOZ</strain>
    </source>
</reference>
<keyword evidence="3" id="KW-0677">Repeat</keyword>
<dbReference type="FunFam" id="3.30.160.60:FF:001297">
    <property type="entry name" value="Zinc finger and SCAN domain-containing protein 2"/>
    <property type="match status" value="1"/>
</dbReference>
<dbReference type="VEuPathDB" id="VectorBase:AFUN2_011775"/>
<protein>
    <recommendedName>
        <fullName evidence="8">C2H2-type domain-containing protein</fullName>
    </recommendedName>
</protein>
<dbReference type="PROSITE" id="PS00028">
    <property type="entry name" value="ZINC_FINGER_C2H2_1"/>
    <property type="match status" value="10"/>
</dbReference>
<dbReference type="AlphaFoldDB" id="A0A182RMU2"/>
<comment type="subcellular location">
    <subcellularLocation>
        <location evidence="1">Nucleus</location>
    </subcellularLocation>
</comment>
<dbReference type="SMART" id="SM00355">
    <property type="entry name" value="ZnF_C2H2"/>
    <property type="match status" value="15"/>
</dbReference>
<dbReference type="InterPro" id="IPR036236">
    <property type="entry name" value="Znf_C2H2_sf"/>
</dbReference>
<evidence type="ECO:0000313" key="9">
    <source>
        <dbReference type="EnsemblMetazoa" id="AFUN007564-PA"/>
    </source>
</evidence>
<keyword evidence="5" id="KW-0862">Zinc</keyword>
<feature type="domain" description="C2H2-type" evidence="8">
    <location>
        <begin position="496"/>
        <end position="526"/>
    </location>
</feature>
<dbReference type="VEuPathDB" id="VectorBase:AFUN007564"/>
<dbReference type="GO" id="GO:0008270">
    <property type="term" value="F:zinc ion binding"/>
    <property type="evidence" value="ECO:0007669"/>
    <property type="project" value="UniProtKB-KW"/>
</dbReference>
<feature type="domain" description="C2H2-type" evidence="8">
    <location>
        <begin position="583"/>
        <end position="610"/>
    </location>
</feature>
<evidence type="ECO:0000259" key="8">
    <source>
        <dbReference type="PROSITE" id="PS50157"/>
    </source>
</evidence>
<keyword evidence="2" id="KW-0479">Metal-binding</keyword>
<feature type="domain" description="C2H2-type" evidence="8">
    <location>
        <begin position="142"/>
        <end position="171"/>
    </location>
</feature>
<evidence type="ECO:0000256" key="2">
    <source>
        <dbReference type="ARBA" id="ARBA00022723"/>
    </source>
</evidence>
<name>A0A182RMU2_ANOFN</name>
<dbReference type="PANTHER" id="PTHR24376">
    <property type="entry name" value="ZINC FINGER PROTEIN"/>
    <property type="match status" value="1"/>
</dbReference>
<dbReference type="InterPro" id="IPR013087">
    <property type="entry name" value="Znf_C2H2_type"/>
</dbReference>
<dbReference type="PROSITE" id="PS50157">
    <property type="entry name" value="ZINC_FINGER_C2H2_2"/>
    <property type="match status" value="9"/>
</dbReference>
<keyword evidence="4 7" id="KW-0863">Zinc-finger</keyword>
<dbReference type="GO" id="GO:0005634">
    <property type="term" value="C:nucleus"/>
    <property type="evidence" value="ECO:0007669"/>
    <property type="project" value="UniProtKB-SubCell"/>
</dbReference>
<dbReference type="FunFam" id="3.30.160.60:FF:000446">
    <property type="entry name" value="Zinc finger protein"/>
    <property type="match status" value="1"/>
</dbReference>
<feature type="domain" description="C2H2-type" evidence="8">
    <location>
        <begin position="425"/>
        <end position="453"/>
    </location>
</feature>
<feature type="domain" description="C2H2-type" evidence="8">
    <location>
        <begin position="468"/>
        <end position="495"/>
    </location>
</feature>
<dbReference type="GO" id="GO:0000978">
    <property type="term" value="F:RNA polymerase II cis-regulatory region sequence-specific DNA binding"/>
    <property type="evidence" value="ECO:0007669"/>
    <property type="project" value="TreeGrafter"/>
</dbReference>
<dbReference type="PANTHER" id="PTHR24376:SF216">
    <property type="entry name" value="ZINC FINGER PROTEIN 420-LIKE"/>
    <property type="match status" value="1"/>
</dbReference>